<dbReference type="InterPro" id="IPR035986">
    <property type="entry name" value="PKD_dom_sf"/>
</dbReference>
<evidence type="ECO:0000259" key="2">
    <source>
        <dbReference type="SMART" id="SM00089"/>
    </source>
</evidence>
<feature type="domain" description="PKD/Chitinase" evidence="2">
    <location>
        <begin position="34"/>
        <end position="120"/>
    </location>
</feature>
<dbReference type="AlphaFoldDB" id="A0A6A7N549"/>
<dbReference type="InterPro" id="IPR022409">
    <property type="entry name" value="PKD/Chitinase_dom"/>
</dbReference>
<keyword evidence="4" id="KW-1185">Reference proteome</keyword>
<dbReference type="EMBL" id="WHUG01000007">
    <property type="protein sequence ID" value="MQA40225.1"/>
    <property type="molecule type" value="Genomic_DNA"/>
</dbReference>
<dbReference type="InterPro" id="IPR013783">
    <property type="entry name" value="Ig-like_fold"/>
</dbReference>
<feature type="signal peptide" evidence="1">
    <location>
        <begin position="1"/>
        <end position="29"/>
    </location>
</feature>
<organism evidence="3 4">
    <name type="scientific">Rugamonas aquatica</name>
    <dbReference type="NCBI Taxonomy" id="2743357"/>
    <lineage>
        <taxon>Bacteria</taxon>
        <taxon>Pseudomonadati</taxon>
        <taxon>Pseudomonadota</taxon>
        <taxon>Betaproteobacteria</taxon>
        <taxon>Burkholderiales</taxon>
        <taxon>Oxalobacteraceae</taxon>
        <taxon>Telluria group</taxon>
        <taxon>Rugamonas</taxon>
    </lineage>
</organism>
<dbReference type="SUPFAM" id="SSF49299">
    <property type="entry name" value="PKD domain"/>
    <property type="match status" value="1"/>
</dbReference>
<dbReference type="PROSITE" id="PS51257">
    <property type="entry name" value="PROKAR_LIPOPROTEIN"/>
    <property type="match status" value="1"/>
</dbReference>
<feature type="chain" id="PRO_5025587185" evidence="1">
    <location>
        <begin position="30"/>
        <end position="120"/>
    </location>
</feature>
<evidence type="ECO:0000313" key="4">
    <source>
        <dbReference type="Proteomes" id="UP000440498"/>
    </source>
</evidence>
<evidence type="ECO:0000256" key="1">
    <source>
        <dbReference type="SAM" id="SignalP"/>
    </source>
</evidence>
<keyword evidence="1" id="KW-0732">Signal</keyword>
<sequence length="120" mass="12033">MMRRNHTAALLLSLTLAACGGGGSDLAQANRPPVAIAGPAQTVAVGSSVKLAGSGTDADQDIVSYSWTMTKPAGSAASLLNYHVAAPTFFADLPGAYTATLIVNDGKLDSAPSTVTITAQ</sequence>
<gene>
    <name evidence="3" type="ORF">GEV02_18910</name>
</gene>
<dbReference type="SMART" id="SM00089">
    <property type="entry name" value="PKD"/>
    <property type="match status" value="1"/>
</dbReference>
<dbReference type="Pfam" id="PF22352">
    <property type="entry name" value="K319L-like_PKD"/>
    <property type="match status" value="1"/>
</dbReference>
<protein>
    <submittedName>
        <fullName evidence="3">PKD domain containing protein</fullName>
    </submittedName>
</protein>
<comment type="caution">
    <text evidence="3">The sequence shown here is derived from an EMBL/GenBank/DDBJ whole genome shotgun (WGS) entry which is preliminary data.</text>
</comment>
<dbReference type="Proteomes" id="UP000440498">
    <property type="component" value="Unassembled WGS sequence"/>
</dbReference>
<dbReference type="Gene3D" id="2.60.40.10">
    <property type="entry name" value="Immunoglobulins"/>
    <property type="match status" value="1"/>
</dbReference>
<accession>A0A6A7N549</accession>
<name>A0A6A7N549_9BURK</name>
<evidence type="ECO:0000313" key="3">
    <source>
        <dbReference type="EMBL" id="MQA40225.1"/>
    </source>
</evidence>
<proteinExistence type="predicted"/>
<dbReference type="RefSeq" id="WP_152839424.1">
    <property type="nucleotide sequence ID" value="NZ_WHUG01000007.1"/>
</dbReference>
<reference evidence="3 4" key="1">
    <citation type="submission" date="2019-10" db="EMBL/GenBank/DDBJ databases">
        <title>Two novel species isolated from a subtropical stream in China.</title>
        <authorList>
            <person name="Lu H."/>
        </authorList>
    </citation>
    <scope>NUCLEOTIDE SEQUENCE [LARGE SCALE GENOMIC DNA]</scope>
    <source>
        <strain evidence="3 4">FT29W</strain>
    </source>
</reference>